<reference evidence="3 4" key="1">
    <citation type="submission" date="2024-02" db="EMBL/GenBank/DDBJ databases">
        <title>Genome sequence of Aquincola sp. MAHUQ-54.</title>
        <authorList>
            <person name="Huq M.A."/>
        </authorList>
    </citation>
    <scope>NUCLEOTIDE SEQUENCE [LARGE SCALE GENOMIC DNA]</scope>
    <source>
        <strain evidence="3 4">MAHUQ-54</strain>
    </source>
</reference>
<organism evidence="3 4">
    <name type="scientific">Aquincola agrisoli</name>
    <dbReference type="NCBI Taxonomy" id="3119538"/>
    <lineage>
        <taxon>Bacteria</taxon>
        <taxon>Pseudomonadati</taxon>
        <taxon>Pseudomonadota</taxon>
        <taxon>Betaproteobacteria</taxon>
        <taxon>Burkholderiales</taxon>
        <taxon>Sphaerotilaceae</taxon>
        <taxon>Aquincola</taxon>
    </lineage>
</organism>
<evidence type="ECO:0000259" key="2">
    <source>
        <dbReference type="Pfam" id="PF01796"/>
    </source>
</evidence>
<dbReference type="InterPro" id="IPR052513">
    <property type="entry name" value="Thioester_dehydratase-like"/>
</dbReference>
<dbReference type="InterPro" id="IPR012340">
    <property type="entry name" value="NA-bd_OB-fold"/>
</dbReference>
<evidence type="ECO:0000256" key="1">
    <source>
        <dbReference type="SAM" id="MobiDB-lite"/>
    </source>
</evidence>
<dbReference type="Pfam" id="PF01796">
    <property type="entry name" value="OB_ChsH2_C"/>
    <property type="match status" value="1"/>
</dbReference>
<dbReference type="SUPFAM" id="SSF50249">
    <property type="entry name" value="Nucleic acid-binding proteins"/>
    <property type="match status" value="1"/>
</dbReference>
<evidence type="ECO:0000313" key="4">
    <source>
        <dbReference type="Proteomes" id="UP001336250"/>
    </source>
</evidence>
<evidence type="ECO:0000313" key="3">
    <source>
        <dbReference type="EMBL" id="MEF7617422.1"/>
    </source>
</evidence>
<feature type="region of interest" description="Disordered" evidence="1">
    <location>
        <begin position="117"/>
        <end position="137"/>
    </location>
</feature>
<dbReference type="EMBL" id="JAZIBG010000056">
    <property type="protein sequence ID" value="MEF7617422.1"/>
    <property type="molecule type" value="Genomic_DNA"/>
</dbReference>
<proteinExistence type="predicted"/>
<sequence length="137" mass="14675">MPTPSTEDTTSPLARYRAFLREGRLAYQFSPAAGRAVFFPRLVCPFTGSTALEWRVSEGLGTVHATTVVHPREGAPYNVALIDVDEGFRMMSRVDAVAPEAVHIGLRVLLRVAEGAPDEGPQPAFVPAGADGEGEQP</sequence>
<keyword evidence="4" id="KW-1185">Reference proteome</keyword>
<dbReference type="InterPro" id="IPR002878">
    <property type="entry name" value="ChsH2_C"/>
</dbReference>
<feature type="domain" description="ChsH2 C-terminal OB-fold" evidence="2">
    <location>
        <begin position="54"/>
        <end position="110"/>
    </location>
</feature>
<dbReference type="AlphaFoldDB" id="A0AAW9QKT4"/>
<comment type="caution">
    <text evidence="3">The sequence shown here is derived from an EMBL/GenBank/DDBJ whole genome shotgun (WGS) entry which is preliminary data.</text>
</comment>
<accession>A0AAW9QKT4</accession>
<gene>
    <name evidence="3" type="ORF">V4F39_26150</name>
</gene>
<dbReference type="Proteomes" id="UP001336250">
    <property type="component" value="Unassembled WGS sequence"/>
</dbReference>
<dbReference type="PANTHER" id="PTHR34075:SF5">
    <property type="entry name" value="BLR3430 PROTEIN"/>
    <property type="match status" value="1"/>
</dbReference>
<dbReference type="RefSeq" id="WP_332293184.1">
    <property type="nucleotide sequence ID" value="NZ_JAZIBG010000056.1"/>
</dbReference>
<dbReference type="PANTHER" id="PTHR34075">
    <property type="entry name" value="BLR3430 PROTEIN"/>
    <property type="match status" value="1"/>
</dbReference>
<protein>
    <submittedName>
        <fullName evidence="3">OB-fold domain-containing protein</fullName>
    </submittedName>
</protein>
<name>A0AAW9QKT4_9BURK</name>